<evidence type="ECO:0000259" key="3">
    <source>
        <dbReference type="PROSITE" id="PS50110"/>
    </source>
</evidence>
<evidence type="ECO:0000256" key="2">
    <source>
        <dbReference type="SAM" id="Coils"/>
    </source>
</evidence>
<feature type="coiled-coil region" evidence="2">
    <location>
        <begin position="107"/>
        <end position="154"/>
    </location>
</feature>
<dbReference type="PROSITE" id="PS50110">
    <property type="entry name" value="RESPONSE_REGULATORY"/>
    <property type="match status" value="1"/>
</dbReference>
<dbReference type="Pfam" id="PF00072">
    <property type="entry name" value="Response_reg"/>
    <property type="match status" value="1"/>
</dbReference>
<feature type="modified residue" description="4-aspartylphosphate" evidence="1">
    <location>
        <position position="52"/>
    </location>
</feature>
<evidence type="ECO:0000313" key="6">
    <source>
        <dbReference type="Proteomes" id="UP001157134"/>
    </source>
</evidence>
<organism evidence="5 6">
    <name type="scientific">Thalassotalea loyana</name>
    <dbReference type="NCBI Taxonomy" id="280483"/>
    <lineage>
        <taxon>Bacteria</taxon>
        <taxon>Pseudomonadati</taxon>
        <taxon>Pseudomonadota</taxon>
        <taxon>Gammaproteobacteria</taxon>
        <taxon>Alteromonadales</taxon>
        <taxon>Colwelliaceae</taxon>
        <taxon>Thalassotalea</taxon>
    </lineage>
</organism>
<dbReference type="Gene3D" id="3.40.50.2300">
    <property type="match status" value="1"/>
</dbReference>
<dbReference type="SUPFAM" id="SSF52172">
    <property type="entry name" value="CheY-like"/>
    <property type="match status" value="1"/>
</dbReference>
<dbReference type="InterPro" id="IPR001789">
    <property type="entry name" value="Sig_transdc_resp-reg_receiver"/>
</dbReference>
<name>A0ABQ6H9Y7_9GAMM</name>
<dbReference type="PROSITE" id="PS51832">
    <property type="entry name" value="HD_GYP"/>
    <property type="match status" value="1"/>
</dbReference>
<dbReference type="Pfam" id="PF13487">
    <property type="entry name" value="HD_5"/>
    <property type="match status" value="1"/>
</dbReference>
<evidence type="ECO:0000259" key="4">
    <source>
        <dbReference type="PROSITE" id="PS51832"/>
    </source>
</evidence>
<accession>A0ABQ6H9Y7</accession>
<feature type="domain" description="Response regulatory" evidence="3">
    <location>
        <begin position="4"/>
        <end position="118"/>
    </location>
</feature>
<dbReference type="InterPro" id="IPR011006">
    <property type="entry name" value="CheY-like_superfamily"/>
</dbReference>
<dbReference type="Proteomes" id="UP001157134">
    <property type="component" value="Unassembled WGS sequence"/>
</dbReference>
<dbReference type="InterPro" id="IPR037522">
    <property type="entry name" value="HD_GYP_dom"/>
</dbReference>
<evidence type="ECO:0000256" key="1">
    <source>
        <dbReference type="PROSITE-ProRule" id="PRU00169"/>
    </source>
</evidence>
<reference evidence="5 6" key="1">
    <citation type="submission" date="2023-03" db="EMBL/GenBank/DDBJ databases">
        <title>Thalassotalea loyana LMG 22536T draft genome sequence.</title>
        <authorList>
            <person name="Sawabe T."/>
        </authorList>
    </citation>
    <scope>NUCLEOTIDE SEQUENCE [LARGE SCALE GENOMIC DNA]</scope>
    <source>
        <strain evidence="5 6">LMG 22536</strain>
    </source>
</reference>
<dbReference type="RefSeq" id="WP_284296635.1">
    <property type="nucleotide sequence ID" value="NZ_BSSV01000002.1"/>
</dbReference>
<sequence length="422" mass="47548">MLPSIFLVDDEIEIINALKRVLMGKFEVHGYTDPQQALDDFEKHPSHIFVSDMQMPHMTGAELLTQIAQLNESTKRVILTGYADLELAEAAINQGKVCCYIAKPWDNKKLVKQLNKLVKEIKSERKQRNAIKQLSDDKKKLASLQKNISIVNEQSDQQLTDLKEMNYQLLHVGADLVSFFSQESDHQSARVADQAKLVAKRMAMTPAECQQVYLAGLYHKIGSFGVPDELLYKGWQQMTDTQKSIWAKFAVSSASLLRGAKLLAPSADIISHLFEHVDGTGFPDGLAGDDIPMGSKILSVVLYYDLLVRGDFVKEPVSHSEAVVIINKLAGRLFDRQVTKTFFALIENPSEQEHFERIMTARELAVNMVLSQDVFDENERKLLIKDTQITAKTIDQIATFQQSSKQKLVFYVEWGKSLGGQE</sequence>
<protein>
    <submittedName>
        <fullName evidence="5">Two-component system response regulator</fullName>
    </submittedName>
</protein>
<comment type="caution">
    <text evidence="5">The sequence shown here is derived from an EMBL/GenBank/DDBJ whole genome shotgun (WGS) entry which is preliminary data.</text>
</comment>
<dbReference type="PANTHER" id="PTHR45228">
    <property type="entry name" value="CYCLIC DI-GMP PHOSPHODIESTERASE TM_0186-RELATED"/>
    <property type="match status" value="1"/>
</dbReference>
<evidence type="ECO:0000313" key="5">
    <source>
        <dbReference type="EMBL" id="GLX84943.1"/>
    </source>
</evidence>
<dbReference type="InterPro" id="IPR052020">
    <property type="entry name" value="Cyclic_di-GMP/3'3'-cGAMP_PDE"/>
</dbReference>
<proteinExistence type="predicted"/>
<keyword evidence="6" id="KW-1185">Reference proteome</keyword>
<dbReference type="PANTHER" id="PTHR45228:SF8">
    <property type="entry name" value="TWO-COMPONENT RESPONSE REGULATOR-RELATED"/>
    <property type="match status" value="1"/>
</dbReference>
<feature type="domain" description="HD-GYP" evidence="4">
    <location>
        <begin position="162"/>
        <end position="358"/>
    </location>
</feature>
<dbReference type="InterPro" id="IPR003607">
    <property type="entry name" value="HD/PDEase_dom"/>
</dbReference>
<dbReference type="EMBL" id="BSSV01000002">
    <property type="protein sequence ID" value="GLX84943.1"/>
    <property type="molecule type" value="Genomic_DNA"/>
</dbReference>
<gene>
    <name evidence="5" type="ORF">tloyanaT_11950</name>
</gene>
<keyword evidence="1" id="KW-0597">Phosphoprotein</keyword>
<keyword evidence="2" id="KW-0175">Coiled coil</keyword>
<dbReference type="SMART" id="SM00448">
    <property type="entry name" value="REC"/>
    <property type="match status" value="1"/>
</dbReference>
<dbReference type="Gene3D" id="1.10.3210.10">
    <property type="entry name" value="Hypothetical protein af1432"/>
    <property type="match status" value="1"/>
</dbReference>
<dbReference type="SUPFAM" id="SSF109604">
    <property type="entry name" value="HD-domain/PDEase-like"/>
    <property type="match status" value="1"/>
</dbReference>
<dbReference type="CDD" id="cd00077">
    <property type="entry name" value="HDc"/>
    <property type="match status" value="1"/>
</dbReference>